<feature type="domain" description="Tetrapyrrole methylase" evidence="7">
    <location>
        <begin position="222"/>
        <end position="294"/>
    </location>
</feature>
<dbReference type="InterPro" id="IPR000878">
    <property type="entry name" value="4pyrrol_Mease"/>
</dbReference>
<keyword evidence="4" id="KW-0520">NAD</keyword>
<evidence type="ECO:0000313" key="10">
    <source>
        <dbReference type="EMBL" id="MDR6287837.1"/>
    </source>
</evidence>
<dbReference type="InterPro" id="IPR028281">
    <property type="entry name" value="Sirohaem_synthase_central"/>
</dbReference>
<feature type="domain" description="Sirohaem synthase dimerisation" evidence="8">
    <location>
        <begin position="160"/>
        <end position="203"/>
    </location>
</feature>
<dbReference type="SUPFAM" id="SSF75615">
    <property type="entry name" value="Siroheme synthase middle domains-like"/>
    <property type="match status" value="1"/>
</dbReference>
<comment type="caution">
    <text evidence="10">The sequence shown here is derived from an EMBL/GenBank/DDBJ whole genome shotgun (WGS) entry which is preliminary data.</text>
</comment>
<keyword evidence="3" id="KW-0560">Oxidoreductase</keyword>
<evidence type="ECO:0000256" key="3">
    <source>
        <dbReference type="ARBA" id="ARBA00023002"/>
    </source>
</evidence>
<dbReference type="Gene3D" id="3.30.160.110">
    <property type="entry name" value="Siroheme synthase, domain 2"/>
    <property type="match status" value="1"/>
</dbReference>
<name>A0ABU1JGU2_9PROT</name>
<dbReference type="RefSeq" id="WP_309791752.1">
    <property type="nucleotide sequence ID" value="NZ_JAVDPW010000001.1"/>
</dbReference>
<evidence type="ECO:0000256" key="6">
    <source>
        <dbReference type="ARBA" id="ARBA00047561"/>
    </source>
</evidence>
<feature type="domain" description="Siroheme synthase central" evidence="9">
    <location>
        <begin position="131"/>
        <end position="155"/>
    </location>
</feature>
<comment type="catalytic activity">
    <reaction evidence="6">
        <text>precorrin-2 + NAD(+) = sirohydrochlorin + NADH + 2 H(+)</text>
        <dbReference type="Rhea" id="RHEA:15613"/>
        <dbReference type="ChEBI" id="CHEBI:15378"/>
        <dbReference type="ChEBI" id="CHEBI:57540"/>
        <dbReference type="ChEBI" id="CHEBI:57945"/>
        <dbReference type="ChEBI" id="CHEBI:58351"/>
        <dbReference type="ChEBI" id="CHEBI:58827"/>
        <dbReference type="EC" id="1.3.1.76"/>
    </reaction>
</comment>
<comment type="pathway">
    <text evidence="1">Porphyrin-containing compound metabolism; siroheme biosynthesis; sirohydrochlorin from precorrin-2: step 1/1.</text>
</comment>
<dbReference type="InterPro" id="IPR014777">
    <property type="entry name" value="4pyrrole_Mease_sub1"/>
</dbReference>
<proteinExistence type="predicted"/>
<dbReference type="InterPro" id="IPR028161">
    <property type="entry name" value="Met8-like"/>
</dbReference>
<sequence>MPTLPPPADALPHLPVFLTVRGRVCVLIGGSEAALPKLELLRRAGATIRLVAVRPDPDLLAAAAIAETELPPGPLTIDHLRGACLVIDASGDDRTNRHCVALARQAGVPVNVVDRPELCDFILPAILDRSPLVVAFSTGGAAPALAGLIRQELEALIPPGLGRLVALSGRLRHEIRQRIADPARRLAFWRHLYRHGAPDRAAALDLLERMAEAAPPPGSLTRITVGPGGVQDLTLRSLAALRRADVLLVEDDVDPEVLDHARRDAARRPDAGTPAAAAALRADLDRGLQVVRLEAEAAAQTMLAAE</sequence>
<dbReference type="Gene3D" id="1.10.8.210">
    <property type="entry name" value="Sirohaem synthase, dimerisation domain"/>
    <property type="match status" value="1"/>
</dbReference>
<dbReference type="EMBL" id="JAVDPW010000001">
    <property type="protein sequence ID" value="MDR6287837.1"/>
    <property type="molecule type" value="Genomic_DNA"/>
</dbReference>
<dbReference type="Proteomes" id="UP001262410">
    <property type="component" value="Unassembled WGS sequence"/>
</dbReference>
<dbReference type="NCBIfam" id="TIGR01470">
    <property type="entry name" value="cysG_Nterm"/>
    <property type="match status" value="1"/>
</dbReference>
<evidence type="ECO:0000256" key="2">
    <source>
        <dbReference type="ARBA" id="ARBA00012400"/>
    </source>
</evidence>
<dbReference type="Pfam" id="PF10414">
    <property type="entry name" value="CysG_dimeriser"/>
    <property type="match status" value="1"/>
</dbReference>
<dbReference type="Gene3D" id="3.40.1010.10">
    <property type="entry name" value="Cobalt-precorrin-4 Transmethylase, Domain 1"/>
    <property type="match status" value="1"/>
</dbReference>
<dbReference type="SUPFAM" id="SSF51735">
    <property type="entry name" value="NAD(P)-binding Rossmann-fold domains"/>
    <property type="match status" value="1"/>
</dbReference>
<dbReference type="Pfam" id="PF14824">
    <property type="entry name" value="Sirohm_synth_M"/>
    <property type="match status" value="1"/>
</dbReference>
<dbReference type="Pfam" id="PF13241">
    <property type="entry name" value="NAD_binding_7"/>
    <property type="match status" value="1"/>
</dbReference>
<evidence type="ECO:0000259" key="7">
    <source>
        <dbReference type="Pfam" id="PF00590"/>
    </source>
</evidence>
<evidence type="ECO:0000256" key="5">
    <source>
        <dbReference type="ARBA" id="ARBA00023244"/>
    </source>
</evidence>
<dbReference type="PANTHER" id="PTHR35330">
    <property type="entry name" value="SIROHEME BIOSYNTHESIS PROTEIN MET8"/>
    <property type="match status" value="1"/>
</dbReference>
<dbReference type="PANTHER" id="PTHR35330:SF1">
    <property type="entry name" value="SIROHEME BIOSYNTHESIS PROTEIN MET8"/>
    <property type="match status" value="1"/>
</dbReference>
<keyword evidence="5" id="KW-0627">Porphyrin biosynthesis</keyword>
<accession>A0ABU1JGU2</accession>
<dbReference type="EC" id="1.3.1.76" evidence="2"/>
<organism evidence="10 11">
    <name type="scientific">Inquilinus ginsengisoli</name>
    <dbReference type="NCBI Taxonomy" id="363840"/>
    <lineage>
        <taxon>Bacteria</taxon>
        <taxon>Pseudomonadati</taxon>
        <taxon>Pseudomonadota</taxon>
        <taxon>Alphaproteobacteria</taxon>
        <taxon>Rhodospirillales</taxon>
        <taxon>Rhodospirillaceae</taxon>
        <taxon>Inquilinus</taxon>
    </lineage>
</organism>
<dbReference type="InterPro" id="IPR006367">
    <property type="entry name" value="Sirohaem_synthase_N"/>
</dbReference>
<dbReference type="InterPro" id="IPR019478">
    <property type="entry name" value="Sirohaem_synthase_dimer_dom"/>
</dbReference>
<dbReference type="Gene3D" id="3.40.50.720">
    <property type="entry name" value="NAD(P)-binding Rossmann-like Domain"/>
    <property type="match status" value="1"/>
</dbReference>
<dbReference type="InterPro" id="IPR035996">
    <property type="entry name" value="4pyrrol_Methylase_sf"/>
</dbReference>
<evidence type="ECO:0000259" key="8">
    <source>
        <dbReference type="Pfam" id="PF10414"/>
    </source>
</evidence>
<gene>
    <name evidence="10" type="ORF">E9232_000336</name>
</gene>
<keyword evidence="11" id="KW-1185">Reference proteome</keyword>
<evidence type="ECO:0000313" key="11">
    <source>
        <dbReference type="Proteomes" id="UP001262410"/>
    </source>
</evidence>
<reference evidence="10 11" key="1">
    <citation type="submission" date="2023-07" db="EMBL/GenBank/DDBJ databases">
        <title>Sorghum-associated microbial communities from plants grown in Nebraska, USA.</title>
        <authorList>
            <person name="Schachtman D."/>
        </authorList>
    </citation>
    <scope>NUCLEOTIDE SEQUENCE [LARGE SCALE GENOMIC DNA]</scope>
    <source>
        <strain evidence="10 11">584</strain>
    </source>
</reference>
<dbReference type="InterPro" id="IPR037115">
    <property type="entry name" value="Sirohaem_synt_dimer_dom_sf"/>
</dbReference>
<evidence type="ECO:0000256" key="4">
    <source>
        <dbReference type="ARBA" id="ARBA00023027"/>
    </source>
</evidence>
<protein>
    <recommendedName>
        <fullName evidence="2">precorrin-2 dehydrogenase</fullName>
        <ecNumber evidence="2">1.3.1.76</ecNumber>
    </recommendedName>
</protein>
<dbReference type="Pfam" id="PF00590">
    <property type="entry name" value="TP_methylase"/>
    <property type="match status" value="1"/>
</dbReference>
<evidence type="ECO:0000259" key="9">
    <source>
        <dbReference type="Pfam" id="PF14824"/>
    </source>
</evidence>
<dbReference type="SUPFAM" id="SSF53790">
    <property type="entry name" value="Tetrapyrrole methylase"/>
    <property type="match status" value="1"/>
</dbReference>
<dbReference type="InterPro" id="IPR036291">
    <property type="entry name" value="NAD(P)-bd_dom_sf"/>
</dbReference>
<evidence type="ECO:0000256" key="1">
    <source>
        <dbReference type="ARBA" id="ARBA00005010"/>
    </source>
</evidence>